<dbReference type="InterPro" id="IPR042070">
    <property type="entry name" value="PucR_C-HTH_sf"/>
</dbReference>
<evidence type="ECO:0000259" key="2">
    <source>
        <dbReference type="Pfam" id="PF13556"/>
    </source>
</evidence>
<dbReference type="PANTHER" id="PTHR33744">
    <property type="entry name" value="CARBOHYDRATE DIACID REGULATOR"/>
    <property type="match status" value="1"/>
</dbReference>
<dbReference type="EMBL" id="JBHUFU010000001">
    <property type="protein sequence ID" value="MFD1828392.1"/>
    <property type="molecule type" value="Genomic_DNA"/>
</dbReference>
<dbReference type="PANTHER" id="PTHR33744:SF17">
    <property type="entry name" value="CONSERVED PROTEIN"/>
    <property type="match status" value="1"/>
</dbReference>
<comment type="similarity">
    <text evidence="1">Belongs to the CdaR family.</text>
</comment>
<reference evidence="5" key="1">
    <citation type="journal article" date="2019" name="Int. J. Syst. Evol. Microbiol.">
        <title>The Global Catalogue of Microorganisms (GCM) 10K type strain sequencing project: providing services to taxonomists for standard genome sequencing and annotation.</title>
        <authorList>
            <consortium name="The Broad Institute Genomics Platform"/>
            <consortium name="The Broad Institute Genome Sequencing Center for Infectious Disease"/>
            <person name="Wu L."/>
            <person name="Ma J."/>
        </authorList>
    </citation>
    <scope>NUCLEOTIDE SEQUENCE [LARGE SCALE GENOMIC DNA]</scope>
    <source>
        <strain evidence="5">CGMCC 4.7455</strain>
    </source>
</reference>
<evidence type="ECO:0000313" key="5">
    <source>
        <dbReference type="Proteomes" id="UP001597365"/>
    </source>
</evidence>
<dbReference type="RefSeq" id="WP_380895898.1">
    <property type="nucleotide sequence ID" value="NZ_JBHUFU010000001.1"/>
</dbReference>
<gene>
    <name evidence="4" type="ORF">ACFSJS_01780</name>
</gene>
<dbReference type="Pfam" id="PF17853">
    <property type="entry name" value="GGDEF_2"/>
    <property type="match status" value="1"/>
</dbReference>
<evidence type="ECO:0000256" key="1">
    <source>
        <dbReference type="ARBA" id="ARBA00006754"/>
    </source>
</evidence>
<dbReference type="InterPro" id="IPR041522">
    <property type="entry name" value="CdaR_GGDEF"/>
</dbReference>
<protein>
    <submittedName>
        <fullName evidence="4">PucR family transcriptional regulator</fullName>
    </submittedName>
</protein>
<feature type="domain" description="CdaR GGDEF-like" evidence="3">
    <location>
        <begin position="310"/>
        <end position="429"/>
    </location>
</feature>
<sequence length="548" mass="55862">MGTTDETGGLPAEAAPGTTLEELLSVVGAGVWEPCAMPRGAGAAVTGVAVLDALEPAAGPGELLLAIGVDPESAVAVDVVRRAAAAGAPAVVFGPGRTGRPSPALREAAEEAGTAVLLRTAWCTWAHLVSVLRAGLASAGVPPDPATAAVAPGDLNGLADAVAALVGGAVTIEDTRSRVLAHSSVHEDVDEVRRLTILGRRVPEWRVAAMREDGFLQALWNARDVLHRPARGEAPERLVAPVRAGDELLGSIWVAAAGRPLAPNAARTLGAVARAAAPHLVRHRTRAGHDHLVEDAARSLLEGRGAAGTSAERAGLPADGPCAVLAVHAGPGRDGDGSARLHGLLTLHCAAHGHRAVAVPMGGAVLVVLGALEEDGERAAARTARLGNALARQVSAAFGVTARIGLGEVVEGPARLPESRRSAEEALRALLESPGTRTVAGVGEVAEAVALARIADALTGLPLPPRTPVARLAALDAENGGISAVRTLRAYLDHFGDVPAASRALGVHPNTLRYRVRRLVQASGIDLEDPDARLLAQIELRLLGRGGT</sequence>
<name>A0ABW4PE07_9ACTN</name>
<organism evidence="4 5">
    <name type="scientific">Streptomyces desertarenae</name>
    <dbReference type="NCBI Taxonomy" id="2666184"/>
    <lineage>
        <taxon>Bacteria</taxon>
        <taxon>Bacillati</taxon>
        <taxon>Actinomycetota</taxon>
        <taxon>Actinomycetes</taxon>
        <taxon>Kitasatosporales</taxon>
        <taxon>Streptomycetaceae</taxon>
        <taxon>Streptomyces</taxon>
    </lineage>
</organism>
<proteinExistence type="inferred from homology"/>
<evidence type="ECO:0000259" key="3">
    <source>
        <dbReference type="Pfam" id="PF17853"/>
    </source>
</evidence>
<evidence type="ECO:0000313" key="4">
    <source>
        <dbReference type="EMBL" id="MFD1828392.1"/>
    </source>
</evidence>
<dbReference type="Gene3D" id="1.10.10.2840">
    <property type="entry name" value="PucR C-terminal helix-turn-helix domain"/>
    <property type="match status" value="1"/>
</dbReference>
<feature type="domain" description="PucR C-terminal helix-turn-helix" evidence="2">
    <location>
        <begin position="485"/>
        <end position="541"/>
    </location>
</feature>
<comment type="caution">
    <text evidence="4">The sequence shown here is derived from an EMBL/GenBank/DDBJ whole genome shotgun (WGS) entry which is preliminary data.</text>
</comment>
<dbReference type="InterPro" id="IPR051448">
    <property type="entry name" value="CdaR-like_regulators"/>
</dbReference>
<dbReference type="InterPro" id="IPR025736">
    <property type="entry name" value="PucR_C-HTH_dom"/>
</dbReference>
<dbReference type="Proteomes" id="UP001597365">
    <property type="component" value="Unassembled WGS sequence"/>
</dbReference>
<keyword evidence="5" id="KW-1185">Reference proteome</keyword>
<accession>A0ABW4PE07</accession>
<dbReference type="Pfam" id="PF13556">
    <property type="entry name" value="HTH_30"/>
    <property type="match status" value="1"/>
</dbReference>